<feature type="transmembrane region" description="Helical" evidence="2">
    <location>
        <begin position="147"/>
        <end position="167"/>
    </location>
</feature>
<keyword evidence="2" id="KW-0812">Transmembrane</keyword>
<feature type="coiled-coil region" evidence="1">
    <location>
        <begin position="185"/>
        <end position="212"/>
    </location>
</feature>
<protein>
    <submittedName>
        <fullName evidence="3">Uncharacterized protein</fullName>
    </submittedName>
</protein>
<dbReference type="RefSeq" id="WP_152562593.1">
    <property type="nucleotide sequence ID" value="NZ_BMEG01000002.1"/>
</dbReference>
<accession>A0ABQ1R9K4</accession>
<evidence type="ECO:0000313" key="4">
    <source>
        <dbReference type="Proteomes" id="UP000597138"/>
    </source>
</evidence>
<name>A0ABQ1R9K4_9BURK</name>
<proteinExistence type="predicted"/>
<gene>
    <name evidence="3" type="ORF">GCM10010985_16540</name>
</gene>
<evidence type="ECO:0000256" key="2">
    <source>
        <dbReference type="SAM" id="Phobius"/>
    </source>
</evidence>
<evidence type="ECO:0000256" key="1">
    <source>
        <dbReference type="SAM" id="Coils"/>
    </source>
</evidence>
<keyword evidence="4" id="KW-1185">Reference proteome</keyword>
<sequence>MSKNHLRLVEESFTKADETPIAEIHARTVYDELKSANVGPSPRYFGGGGLSEMLVFGGDGPTFSTRDNIDAPMSTPTREEIDAKLEAIEARMDGRLASIDGKIDSFLARMEEREKAGEVRAESLKESLQRTNDAVSRVENSSSSLKYWLIGTAIATVVALASLNATILSNMVASFESGKNTSSAQAQVAQQIKETQELLEQAKKAASAQTQK</sequence>
<dbReference type="EMBL" id="BMEG01000002">
    <property type="protein sequence ID" value="GGD63134.1"/>
    <property type="molecule type" value="Genomic_DNA"/>
</dbReference>
<dbReference type="Proteomes" id="UP000597138">
    <property type="component" value="Unassembled WGS sequence"/>
</dbReference>
<organism evidence="3 4">
    <name type="scientific">Caballeronia grimmiae</name>
    <dbReference type="NCBI Taxonomy" id="1071679"/>
    <lineage>
        <taxon>Bacteria</taxon>
        <taxon>Pseudomonadati</taxon>
        <taxon>Pseudomonadota</taxon>
        <taxon>Betaproteobacteria</taxon>
        <taxon>Burkholderiales</taxon>
        <taxon>Burkholderiaceae</taxon>
        <taxon>Caballeronia</taxon>
    </lineage>
</organism>
<keyword evidence="2" id="KW-1133">Transmembrane helix</keyword>
<evidence type="ECO:0000313" key="3">
    <source>
        <dbReference type="EMBL" id="GGD63134.1"/>
    </source>
</evidence>
<keyword evidence="1" id="KW-0175">Coiled coil</keyword>
<comment type="caution">
    <text evidence="3">The sequence shown here is derived from an EMBL/GenBank/DDBJ whole genome shotgun (WGS) entry which is preliminary data.</text>
</comment>
<reference evidence="4" key="1">
    <citation type="journal article" date="2019" name="Int. J. Syst. Evol. Microbiol.">
        <title>The Global Catalogue of Microorganisms (GCM) 10K type strain sequencing project: providing services to taxonomists for standard genome sequencing and annotation.</title>
        <authorList>
            <consortium name="The Broad Institute Genomics Platform"/>
            <consortium name="The Broad Institute Genome Sequencing Center for Infectious Disease"/>
            <person name="Wu L."/>
            <person name="Ma J."/>
        </authorList>
    </citation>
    <scope>NUCLEOTIDE SEQUENCE [LARGE SCALE GENOMIC DNA]</scope>
    <source>
        <strain evidence="4">CGMCC 1.11013</strain>
    </source>
</reference>
<keyword evidence="2" id="KW-0472">Membrane</keyword>